<gene>
    <name evidence="2" type="ORF">ACRB68_00690</name>
</gene>
<protein>
    <recommendedName>
        <fullName evidence="4">ABC transporter permease</fullName>
    </recommendedName>
</protein>
<evidence type="ECO:0000256" key="1">
    <source>
        <dbReference type="SAM" id="Phobius"/>
    </source>
</evidence>
<feature type="transmembrane region" description="Helical" evidence="1">
    <location>
        <begin position="191"/>
        <end position="209"/>
    </location>
</feature>
<feature type="transmembrane region" description="Helical" evidence="1">
    <location>
        <begin position="161"/>
        <end position="184"/>
    </location>
</feature>
<dbReference type="Proteomes" id="UP000487268">
    <property type="component" value="Unassembled WGS sequence"/>
</dbReference>
<keyword evidence="1" id="KW-0812">Transmembrane</keyword>
<keyword evidence="1" id="KW-1133">Transmembrane helix</keyword>
<feature type="transmembrane region" description="Helical" evidence="1">
    <location>
        <begin position="396"/>
        <end position="417"/>
    </location>
</feature>
<evidence type="ECO:0000313" key="2">
    <source>
        <dbReference type="EMBL" id="MQY02044.1"/>
    </source>
</evidence>
<reference evidence="2 3" key="1">
    <citation type="submission" date="2019-10" db="EMBL/GenBank/DDBJ databases">
        <title>Actinomadura rubteroloni sp. nov. and Actinomadura macrotermitis sp. nov., isolated from the gut of fungus growing-termite Macrotermes natalensis.</title>
        <authorList>
            <person name="Benndorf R."/>
            <person name="Martin K."/>
            <person name="Kuefner M."/>
            <person name="De Beer W."/>
            <person name="Kaster A.-K."/>
            <person name="Vollmers J."/>
            <person name="Poulsen M."/>
            <person name="Beemelmanns C."/>
        </authorList>
    </citation>
    <scope>NUCLEOTIDE SEQUENCE [LARGE SCALE GENOMIC DNA]</scope>
    <source>
        <strain evidence="2 3">RB68</strain>
    </source>
</reference>
<feature type="transmembrane region" description="Helical" evidence="1">
    <location>
        <begin position="503"/>
        <end position="524"/>
    </location>
</feature>
<feature type="transmembrane region" description="Helical" evidence="1">
    <location>
        <begin position="297"/>
        <end position="315"/>
    </location>
</feature>
<keyword evidence="1" id="KW-0472">Membrane</keyword>
<name>A0A7K0BMW3_9ACTN</name>
<dbReference type="AlphaFoldDB" id="A0A7K0BMW3"/>
<dbReference type="RefSeq" id="WP_153530337.1">
    <property type="nucleotide sequence ID" value="NZ_WEGH01000001.1"/>
</dbReference>
<feature type="transmembrane region" description="Helical" evidence="1">
    <location>
        <begin position="343"/>
        <end position="365"/>
    </location>
</feature>
<accession>A0A7K0BMW3</accession>
<comment type="caution">
    <text evidence="2">The sequence shown here is derived from an EMBL/GenBank/DDBJ whole genome shotgun (WGS) entry which is preliminary data.</text>
</comment>
<organism evidence="2 3">
    <name type="scientific">Actinomadura macrotermitis</name>
    <dbReference type="NCBI Taxonomy" id="2585200"/>
    <lineage>
        <taxon>Bacteria</taxon>
        <taxon>Bacillati</taxon>
        <taxon>Actinomycetota</taxon>
        <taxon>Actinomycetes</taxon>
        <taxon>Streptosporangiales</taxon>
        <taxon>Thermomonosporaceae</taxon>
        <taxon>Actinomadura</taxon>
    </lineage>
</organism>
<dbReference type="EMBL" id="WEGH01000001">
    <property type="protein sequence ID" value="MQY02044.1"/>
    <property type="molecule type" value="Genomic_DNA"/>
</dbReference>
<feature type="transmembrane region" description="Helical" evidence="1">
    <location>
        <begin position="429"/>
        <end position="453"/>
    </location>
</feature>
<proteinExistence type="predicted"/>
<feature type="transmembrane region" description="Helical" evidence="1">
    <location>
        <begin position="82"/>
        <end position="102"/>
    </location>
</feature>
<dbReference type="OrthoDB" id="2014935at2"/>
<feature type="transmembrane region" description="Helical" evidence="1">
    <location>
        <begin position="460"/>
        <end position="483"/>
    </location>
</feature>
<keyword evidence="3" id="KW-1185">Reference proteome</keyword>
<sequence length="531" mass="53904">MTAAFTGTGTLVRLALRRDRVMLPSWIAIVVLMASSSASATAGLYPTTASRVELATANNGTPSLVALYGRVYDPGSLGAVSLLKMTVFGAVAAAIMSILIMVRHTRGDEETGRLELVGATAIGRRAPLTAALLVTAGADLALGALAALGLAGAGLPVAGSLVAGLAWATAGLAFGALAAVVAQLTESARSAIGLSSAVLGAAYLLRAVGDSSDGARRLSWLSPIGWSQQTRPYAGDRWWAALITLAFTAAVTAAAYALVARRDLGAGLLPDRPGPATASAALRGPVTLAWRLQRTAVLAWTLAFLVVGLLVGGIAGNVGDMVDSDQAREFITKLGGQRALTDAFLATEVAFLALGASVFGIQSALRPRGEETAQRAEMVLATAAGRVRWVAAHLTVALAGTALLMAAAGLGAGLGYAGQAGDAHQVGRVLGAALAQIPAVWVVTGIVTALFGLLPRLTALGWAALAAFLLLGEFGTLFGLPQAVRDVSPFTHVPHLPGGQASAAPLLWLLLVAAALTAAGLYAFRRRDLAP</sequence>
<feature type="transmembrane region" description="Helical" evidence="1">
    <location>
        <begin position="21"/>
        <end position="45"/>
    </location>
</feature>
<feature type="transmembrane region" description="Helical" evidence="1">
    <location>
        <begin position="238"/>
        <end position="259"/>
    </location>
</feature>
<evidence type="ECO:0000313" key="3">
    <source>
        <dbReference type="Proteomes" id="UP000487268"/>
    </source>
</evidence>
<evidence type="ECO:0008006" key="4">
    <source>
        <dbReference type="Google" id="ProtNLM"/>
    </source>
</evidence>
<feature type="transmembrane region" description="Helical" evidence="1">
    <location>
        <begin position="130"/>
        <end position="155"/>
    </location>
</feature>